<proteinExistence type="predicted"/>
<gene>
    <name evidence="2" type="ORF">ACFOWE_09070</name>
</gene>
<keyword evidence="1" id="KW-0732">Signal</keyword>
<dbReference type="Gene3D" id="1.10.4030.10">
    <property type="entry name" value="Porin chaperone SurA, peptide-binding domain"/>
    <property type="match status" value="1"/>
</dbReference>
<name>A0ABV8I325_9ACTN</name>
<dbReference type="PROSITE" id="PS51257">
    <property type="entry name" value="PROKAR_LIPOPROTEIN"/>
    <property type="match status" value="1"/>
</dbReference>
<dbReference type="InterPro" id="IPR027304">
    <property type="entry name" value="Trigger_fact/SurA_dom_sf"/>
</dbReference>
<organism evidence="2 3">
    <name type="scientific">Planomonospora corallina</name>
    <dbReference type="NCBI Taxonomy" id="1806052"/>
    <lineage>
        <taxon>Bacteria</taxon>
        <taxon>Bacillati</taxon>
        <taxon>Actinomycetota</taxon>
        <taxon>Actinomycetes</taxon>
        <taxon>Streptosporangiales</taxon>
        <taxon>Streptosporangiaceae</taxon>
        <taxon>Planomonospora</taxon>
    </lineage>
</organism>
<dbReference type="RefSeq" id="WP_377286742.1">
    <property type="nucleotide sequence ID" value="NZ_JBHSBM010000012.1"/>
</dbReference>
<reference evidence="3" key="1">
    <citation type="journal article" date="2019" name="Int. J. Syst. Evol. Microbiol.">
        <title>The Global Catalogue of Microorganisms (GCM) 10K type strain sequencing project: providing services to taxonomists for standard genome sequencing and annotation.</title>
        <authorList>
            <consortium name="The Broad Institute Genomics Platform"/>
            <consortium name="The Broad Institute Genome Sequencing Center for Infectious Disease"/>
            <person name="Wu L."/>
            <person name="Ma J."/>
        </authorList>
    </citation>
    <scope>NUCLEOTIDE SEQUENCE [LARGE SCALE GENOMIC DNA]</scope>
    <source>
        <strain evidence="3">TBRC 4489</strain>
    </source>
</reference>
<evidence type="ECO:0000256" key="1">
    <source>
        <dbReference type="SAM" id="SignalP"/>
    </source>
</evidence>
<evidence type="ECO:0000313" key="3">
    <source>
        <dbReference type="Proteomes" id="UP001595850"/>
    </source>
</evidence>
<keyword evidence="3" id="KW-1185">Reference proteome</keyword>
<dbReference type="SUPFAM" id="SSF109998">
    <property type="entry name" value="Triger factor/SurA peptide-binding domain-like"/>
    <property type="match status" value="1"/>
</dbReference>
<feature type="chain" id="PRO_5046280270" evidence="1">
    <location>
        <begin position="24"/>
        <end position="198"/>
    </location>
</feature>
<dbReference type="EMBL" id="JBHSBM010000012">
    <property type="protein sequence ID" value="MFC4058444.1"/>
    <property type="molecule type" value="Genomic_DNA"/>
</dbReference>
<protein>
    <submittedName>
        <fullName evidence="2">SurA N-terminal domain-containing protein</fullName>
    </submittedName>
</protein>
<dbReference type="Proteomes" id="UP001595850">
    <property type="component" value="Unassembled WGS sequence"/>
</dbReference>
<accession>A0ABV8I325</accession>
<evidence type="ECO:0000313" key="2">
    <source>
        <dbReference type="EMBL" id="MFC4058444.1"/>
    </source>
</evidence>
<comment type="caution">
    <text evidence="2">The sequence shown here is derived from an EMBL/GenBank/DDBJ whole genome shotgun (WGS) entry which is preliminary data.</text>
</comment>
<feature type="signal peptide" evidence="1">
    <location>
        <begin position="1"/>
        <end position="23"/>
    </location>
</feature>
<sequence length="198" mass="20997">MKSTRVRVILAAVAAGVTLTACSPSQVGTAAIVGGERISSSELNAGVKEFEEALTRTGMGGQIQTPAPQAVLGGLISIEQISQLGERNGVTVTETEIDDFLTSVRTELAKQGRQLTDEQLALNNGLPPSKLRDLVRISIIQDKMMKGFGAGEDEASRQAASQKFAQETQTIKVVQNPRYAAADPQDDKAARFGVLRAS</sequence>
<dbReference type="Pfam" id="PF13624">
    <property type="entry name" value="SurA_N_3"/>
    <property type="match status" value="1"/>
</dbReference>